<reference evidence="2" key="1">
    <citation type="submission" date="2018-10" db="EMBL/GenBank/DDBJ databases">
        <title>Hidden diversity of soil giant viruses.</title>
        <authorList>
            <person name="Schulz F."/>
            <person name="Alteio L."/>
            <person name="Goudeau D."/>
            <person name="Ryan E.M."/>
            <person name="Malmstrom R.R."/>
            <person name="Blanchard J."/>
            <person name="Woyke T."/>
        </authorList>
    </citation>
    <scope>NUCLEOTIDE SEQUENCE</scope>
    <source>
        <strain evidence="2">EDV1</strain>
    </source>
</reference>
<protein>
    <submittedName>
        <fullName evidence="2">Uncharacterized protein</fullName>
    </submittedName>
</protein>
<proteinExistence type="predicted"/>
<dbReference type="EMBL" id="MK072079">
    <property type="protein sequence ID" value="AYV78469.1"/>
    <property type="molecule type" value="Genomic_DNA"/>
</dbReference>
<name>A0A3G4ZYI7_9VIRU</name>
<sequence>MSVAINKKINKYENKIKYKKNNKDIYQKKLEYYKSFNIKGGNIKDLLQNTGIDASIKIIEDNANNINTQLDSIIKKINNYIDVDSKYHTNVTKLLNKMLADLTGTVNKLNQSEADKKSLQSKLDEKMQEGDITAKSKKEIEDLQKQIDR</sequence>
<gene>
    <name evidence="2" type="ORF">Edafosvirus14_16</name>
</gene>
<evidence type="ECO:0000256" key="1">
    <source>
        <dbReference type="SAM" id="MobiDB-lite"/>
    </source>
</evidence>
<accession>A0A3G4ZYI7</accession>
<organism evidence="2">
    <name type="scientific">Edafosvirus sp</name>
    <dbReference type="NCBI Taxonomy" id="2487765"/>
    <lineage>
        <taxon>Viruses</taxon>
        <taxon>Varidnaviria</taxon>
        <taxon>Bamfordvirae</taxon>
        <taxon>Nucleocytoviricota</taxon>
        <taxon>Megaviricetes</taxon>
        <taxon>Imitervirales</taxon>
        <taxon>Mimiviridae</taxon>
        <taxon>Klosneuvirinae</taxon>
    </lineage>
</organism>
<feature type="region of interest" description="Disordered" evidence="1">
    <location>
        <begin position="113"/>
        <end position="149"/>
    </location>
</feature>
<evidence type="ECO:0000313" key="2">
    <source>
        <dbReference type="EMBL" id="AYV78469.1"/>
    </source>
</evidence>